<dbReference type="SUPFAM" id="SSF54292">
    <property type="entry name" value="2Fe-2S ferredoxin-like"/>
    <property type="match status" value="1"/>
</dbReference>
<dbReference type="PROSITE" id="PS00197">
    <property type="entry name" value="2FE2S_FER_1"/>
    <property type="match status" value="1"/>
</dbReference>
<accession>A0A2P7MY54</accession>
<dbReference type="InterPro" id="IPR001041">
    <property type="entry name" value="2Fe-2S_ferredoxin-type"/>
</dbReference>
<comment type="caution">
    <text evidence="2">The sequence shown here is derived from an EMBL/GenBank/DDBJ whole genome shotgun (WGS) entry which is preliminary data.</text>
</comment>
<dbReference type="RefSeq" id="WP_106502203.1">
    <property type="nucleotide sequence ID" value="NZ_PXXO01000004.1"/>
</dbReference>
<evidence type="ECO:0000259" key="1">
    <source>
        <dbReference type="PROSITE" id="PS51085"/>
    </source>
</evidence>
<dbReference type="Proteomes" id="UP000243002">
    <property type="component" value="Unassembled WGS sequence"/>
</dbReference>
<sequence>MADSATSIHWPNGHTSSCNAGCDWLVAAQAAGFLIPTGCLGGSCGACEIEVNGQVVRACIATVPASRSGSLTVELASDPYW</sequence>
<dbReference type="EMBL" id="PXXO01000004">
    <property type="protein sequence ID" value="PSJ06169.1"/>
    <property type="molecule type" value="Genomic_DNA"/>
</dbReference>
<keyword evidence="3" id="KW-1185">Reference proteome</keyword>
<dbReference type="GO" id="GO:0051537">
    <property type="term" value="F:2 iron, 2 sulfur cluster binding"/>
    <property type="evidence" value="ECO:0007669"/>
    <property type="project" value="InterPro"/>
</dbReference>
<dbReference type="Pfam" id="PF00111">
    <property type="entry name" value="Fer2"/>
    <property type="match status" value="1"/>
</dbReference>
<proteinExistence type="predicted"/>
<reference evidence="2 3" key="1">
    <citation type="journal article" date="2018" name="Environ. Microbiol.">
        <title>Ecological and genomic features of two widespread freshwater picocyanobacteria.</title>
        <authorList>
            <person name="Cabello-Yeves P.J."/>
            <person name="Picazo A."/>
            <person name="Camacho A."/>
            <person name="Callieri C."/>
            <person name="Rosselli R."/>
            <person name="Roda-Garcia J.J."/>
            <person name="Coutinho F.H."/>
            <person name="Rodriguez-Valera F."/>
        </authorList>
    </citation>
    <scope>NUCLEOTIDE SEQUENCE [LARGE SCALE GENOMIC DNA]</scope>
    <source>
        <strain evidence="2 3">Tous</strain>
    </source>
</reference>
<dbReference type="PROSITE" id="PS51085">
    <property type="entry name" value="2FE2S_FER_2"/>
    <property type="match status" value="1"/>
</dbReference>
<evidence type="ECO:0000313" key="2">
    <source>
        <dbReference type="EMBL" id="PSJ06169.1"/>
    </source>
</evidence>
<gene>
    <name evidence="2" type="ORF">C7K55_04310</name>
</gene>
<dbReference type="OrthoDB" id="461826at2"/>
<name>A0A2P7MY54_9CYAN</name>
<evidence type="ECO:0000313" key="3">
    <source>
        <dbReference type="Proteomes" id="UP000243002"/>
    </source>
</evidence>
<dbReference type="AlphaFoldDB" id="A0A2P7MY54"/>
<protein>
    <submittedName>
        <fullName evidence="2">(2Fe-2S)-binding protein</fullName>
    </submittedName>
</protein>
<dbReference type="InterPro" id="IPR036010">
    <property type="entry name" value="2Fe-2S_ferredoxin-like_sf"/>
</dbReference>
<feature type="domain" description="2Fe-2S ferredoxin-type" evidence="1">
    <location>
        <begin position="4"/>
        <end position="79"/>
    </location>
</feature>
<dbReference type="InterPro" id="IPR006058">
    <property type="entry name" value="2Fe2S_fd_BS"/>
</dbReference>
<dbReference type="InterPro" id="IPR012675">
    <property type="entry name" value="Beta-grasp_dom_sf"/>
</dbReference>
<dbReference type="Gene3D" id="3.10.20.30">
    <property type="match status" value="1"/>
</dbReference>
<dbReference type="CDD" id="cd00207">
    <property type="entry name" value="fer2"/>
    <property type="match status" value="1"/>
</dbReference>
<organism evidence="2 3">
    <name type="scientific">Cyanobium usitatum str. Tous</name>
    <dbReference type="NCBI Taxonomy" id="2116684"/>
    <lineage>
        <taxon>Bacteria</taxon>
        <taxon>Bacillati</taxon>
        <taxon>Cyanobacteriota</taxon>
        <taxon>Cyanophyceae</taxon>
        <taxon>Synechococcales</taxon>
        <taxon>Prochlorococcaceae</taxon>
        <taxon>Cyanobium</taxon>
    </lineage>
</organism>